<dbReference type="SUPFAM" id="SSF54427">
    <property type="entry name" value="NTF2-like"/>
    <property type="match status" value="1"/>
</dbReference>
<organism evidence="4">
    <name type="scientific">Arcella intermedia</name>
    <dbReference type="NCBI Taxonomy" id="1963864"/>
    <lineage>
        <taxon>Eukaryota</taxon>
        <taxon>Amoebozoa</taxon>
        <taxon>Tubulinea</taxon>
        <taxon>Elardia</taxon>
        <taxon>Arcellinida</taxon>
        <taxon>Sphaerothecina</taxon>
        <taxon>Arcellidae</taxon>
        <taxon>Arcella</taxon>
    </lineage>
</organism>
<feature type="region of interest" description="Disordered" evidence="2">
    <location>
        <begin position="806"/>
        <end position="856"/>
    </location>
</feature>
<dbReference type="AlphaFoldDB" id="A0A6B2KXL6"/>
<dbReference type="InterPro" id="IPR007379">
    <property type="entry name" value="Tim44-like_dom"/>
</dbReference>
<evidence type="ECO:0000313" key="4">
    <source>
        <dbReference type="EMBL" id="NDV29494.1"/>
    </source>
</evidence>
<keyword evidence="1" id="KW-0175">Coiled coil</keyword>
<feature type="coiled-coil region" evidence="1">
    <location>
        <begin position="296"/>
        <end position="323"/>
    </location>
</feature>
<proteinExistence type="predicted"/>
<sequence>MDKDMPLDVDFFLKRTELFKNYKDALPERFRDTPLPWAPEEKKDKAKTNEKEDKEKENENEKKEDQETEKKEDKETEKKEDSKDMKNESHTTQETEEPLELQEKEPEEPDVVKLTEDHLREALDRIDEYLEEHEKEKFPPDPIPDIEFLETMRKMSPEEREQLYRDQLRIHMEHLPKMLEKIKNLDWQKHNDPVIMEAYQKDVEAGVVRLVDIKHKERNLKLWYMRTIWRPWRKWVLSFVEKERLVTIPRAMEKREEYLKQSNASPKEFEIHEKVKVALEKDAEKFKKDLAWEREITEYIIQMEEFEHELKKEKMNVALARLNGLVYKTYFYFNNVNKYAMRATRSRANERIFTYDAATRPQTVGLEVIQPRHAVTIKPKPKYWIPDVVAANYAKQDAKIMEDWKNSPYFHMGPSDGPRHIKTELPEEYDALWEEHRYRTHSNIIHYYYQNKEFYEALEEMDWNPFDENFEALLKKKEEERFAKWKELENEHDIATEEIEKEKKEAYEKLKADYIKMLDKKNLSLLDPKEVRDMEELIENEIRVDREQKEREKQKRLEQKKLKKEEREKVYRYLSYAHYNKYKKKGMLAYQLRRAKQKSKGKSMGDLYFERSAVALRDEKPPESGALSVFTSAMSDLSSSLSTTVFGKILPTIGLTPILKAFGERIPNFDLVHFQKSLKHTCLAFLIAHMEGDIRKFRSFPQIYQDAIKAQIDTRTKQGLSVEWSLIQSGKTKAIHGQFDDNGEPVLVFKYNAKVIYYVYNAESGDMVDGYDPYPTIVKTLLTLSVDKDGNLVYRDFTVTYNRDSKRAESTYQPRTQAEIDPEEEEREKAKQQREKDKEQPQQQNTDKDNKDDKQN</sequence>
<evidence type="ECO:0000256" key="2">
    <source>
        <dbReference type="SAM" id="MobiDB-lite"/>
    </source>
</evidence>
<feature type="compositionally biased region" description="Basic and acidic residues" evidence="2">
    <location>
        <begin position="39"/>
        <end position="93"/>
    </location>
</feature>
<feature type="region of interest" description="Disordered" evidence="2">
    <location>
        <begin position="23"/>
        <end position="111"/>
    </location>
</feature>
<name>A0A6B2KXL6_9EUKA</name>
<dbReference type="InterPro" id="IPR032710">
    <property type="entry name" value="NTF2-like_dom_sf"/>
</dbReference>
<evidence type="ECO:0000256" key="1">
    <source>
        <dbReference type="SAM" id="Coils"/>
    </source>
</evidence>
<evidence type="ECO:0000259" key="3">
    <source>
        <dbReference type="Pfam" id="PF04280"/>
    </source>
</evidence>
<protein>
    <recommendedName>
        <fullName evidence="3">Tim44-like domain-containing protein</fullName>
    </recommendedName>
</protein>
<feature type="compositionally biased region" description="Acidic residues" evidence="2">
    <location>
        <begin position="94"/>
        <end position="109"/>
    </location>
</feature>
<accession>A0A6B2KXL6</accession>
<feature type="domain" description="Tim44-like" evidence="3">
    <location>
        <begin position="659"/>
        <end position="784"/>
    </location>
</feature>
<dbReference type="EMBL" id="GIBP01000525">
    <property type="protein sequence ID" value="NDV29494.1"/>
    <property type="molecule type" value="Transcribed_RNA"/>
</dbReference>
<feature type="compositionally biased region" description="Basic and acidic residues" evidence="2">
    <location>
        <begin position="827"/>
        <end position="856"/>
    </location>
</feature>
<dbReference type="Pfam" id="PF04280">
    <property type="entry name" value="Tim44"/>
    <property type="match status" value="1"/>
</dbReference>
<reference evidence="4" key="1">
    <citation type="journal article" date="2020" name="J. Eukaryot. Microbiol.">
        <title>De novo Sequencing, Assembly and Annotation of the Transcriptome for the Free-Living Testate Amoeba Arcella intermedia.</title>
        <authorList>
            <person name="Ribeiro G.M."/>
            <person name="Porfirio-Sousa A.L."/>
            <person name="Maurer-Alcala X.X."/>
            <person name="Katz L.A."/>
            <person name="Lahr D.J.G."/>
        </authorList>
    </citation>
    <scope>NUCLEOTIDE SEQUENCE</scope>
</reference>
<feature type="compositionally biased region" description="Basic and acidic residues" evidence="2">
    <location>
        <begin position="23"/>
        <end position="32"/>
    </location>
</feature>